<feature type="region of interest" description="Disordered" evidence="1">
    <location>
        <begin position="468"/>
        <end position="559"/>
    </location>
</feature>
<feature type="compositionally biased region" description="Acidic residues" evidence="1">
    <location>
        <begin position="424"/>
        <end position="434"/>
    </location>
</feature>
<keyword evidence="4" id="KW-1185">Reference proteome</keyword>
<dbReference type="Pfam" id="PF24483">
    <property type="entry name" value="DUF7582"/>
    <property type="match status" value="1"/>
</dbReference>
<reference evidence="3" key="1">
    <citation type="submission" date="2022-07" db="EMBL/GenBank/DDBJ databases">
        <title>Fungi with potential for degradation of polypropylene.</title>
        <authorList>
            <person name="Gostincar C."/>
        </authorList>
    </citation>
    <scope>NUCLEOTIDE SEQUENCE</scope>
    <source>
        <strain evidence="3">EXF-13308</strain>
    </source>
</reference>
<comment type="caution">
    <text evidence="3">The sequence shown here is derived from an EMBL/GenBank/DDBJ whole genome shotgun (WGS) entry which is preliminary data.</text>
</comment>
<feature type="region of interest" description="Disordered" evidence="1">
    <location>
        <begin position="416"/>
        <end position="456"/>
    </location>
</feature>
<evidence type="ECO:0000313" key="3">
    <source>
        <dbReference type="EMBL" id="KAJ9131668.1"/>
    </source>
</evidence>
<dbReference type="EMBL" id="JANBVO010000065">
    <property type="protein sequence ID" value="KAJ9131668.1"/>
    <property type="molecule type" value="Genomic_DNA"/>
</dbReference>
<sequence>MSFKHRISSPLEAGPSILDAHQLPSHLHSALEYTSKRLARKDLHITLLVVRREYQVQEDCAPSASAAANPNTNPIVFSPPASPGSLPSSTASTPSRPGFASHMATLKQLARSRTHPTLPSLAGGAAAPETRELQRSKTMSPTYSLSSADASSPRLKWPLSPMSPYSSIPTTPATPALTVSTATTASSTTGTDASSSCGPNPFGLRLVHASSLDFRVEKILRQTIEKAERRFRIGNDWLPPAVSPDACGLTPDLIQRSLAQNEVLFSSSGLTLLSLDHLYTFKSALASYVATGSAYRLEDAVDELRRYVLSNGRRRLRRSVLLRAYGWLSPSGGDDAALADVARMYRRAYGGLERDSGIEDDVDPLSSNPPLVIGVKAREGERPLPPLPAEATVANRDLPIFGEIKIGEDILSELVEEERPKEEEPGDPVQEEPDANTPTTSPSQPSPPASPLKGPVLKLQTTFDTPLLLKPQARRPPLETAAPPVPSGIPIHLDAEEGGDSDGDLTARPDSQTLGRGGFWNSASIDQVLSGGGGRDAPSAGGEEDGQLGPITPHGYDDISPITRGEWGFLMVGDAWKARTVAVETC</sequence>
<proteinExistence type="predicted"/>
<dbReference type="AlphaFoldDB" id="A0AA38VH37"/>
<evidence type="ECO:0000259" key="2">
    <source>
        <dbReference type="Pfam" id="PF24483"/>
    </source>
</evidence>
<evidence type="ECO:0000256" key="1">
    <source>
        <dbReference type="SAM" id="MobiDB-lite"/>
    </source>
</evidence>
<feature type="compositionally biased region" description="Low complexity" evidence="1">
    <location>
        <begin position="83"/>
        <end position="98"/>
    </location>
</feature>
<feature type="region of interest" description="Disordered" evidence="1">
    <location>
        <begin position="115"/>
        <end position="155"/>
    </location>
</feature>
<feature type="domain" description="DUF7582" evidence="2">
    <location>
        <begin position="202"/>
        <end position="350"/>
    </location>
</feature>
<dbReference type="InterPro" id="IPR056004">
    <property type="entry name" value="DUF7582"/>
</dbReference>
<evidence type="ECO:0000313" key="4">
    <source>
        <dbReference type="Proteomes" id="UP001174694"/>
    </source>
</evidence>
<protein>
    <recommendedName>
        <fullName evidence="2">DUF7582 domain-containing protein</fullName>
    </recommendedName>
</protein>
<feature type="region of interest" description="Disordered" evidence="1">
    <location>
        <begin position="64"/>
        <end position="99"/>
    </location>
</feature>
<name>A0AA38VH37_9PEZI</name>
<accession>A0AA38VH37</accession>
<gene>
    <name evidence="3" type="ORF">NKR23_g11622</name>
</gene>
<dbReference type="Proteomes" id="UP001174694">
    <property type="component" value="Unassembled WGS sequence"/>
</dbReference>
<organism evidence="3 4">
    <name type="scientific">Pleurostoma richardsiae</name>
    <dbReference type="NCBI Taxonomy" id="41990"/>
    <lineage>
        <taxon>Eukaryota</taxon>
        <taxon>Fungi</taxon>
        <taxon>Dikarya</taxon>
        <taxon>Ascomycota</taxon>
        <taxon>Pezizomycotina</taxon>
        <taxon>Sordariomycetes</taxon>
        <taxon>Sordariomycetidae</taxon>
        <taxon>Calosphaeriales</taxon>
        <taxon>Pleurostomataceae</taxon>
        <taxon>Pleurostoma</taxon>
    </lineage>
</organism>
<feature type="compositionally biased region" description="Polar residues" evidence="1">
    <location>
        <begin position="136"/>
        <end position="150"/>
    </location>
</feature>